<organism evidence="2 3">
    <name type="scientific">Plakobranchus ocellatus</name>
    <dbReference type="NCBI Taxonomy" id="259542"/>
    <lineage>
        <taxon>Eukaryota</taxon>
        <taxon>Metazoa</taxon>
        <taxon>Spiralia</taxon>
        <taxon>Lophotrochozoa</taxon>
        <taxon>Mollusca</taxon>
        <taxon>Gastropoda</taxon>
        <taxon>Heterobranchia</taxon>
        <taxon>Euthyneura</taxon>
        <taxon>Panpulmonata</taxon>
        <taxon>Sacoglossa</taxon>
        <taxon>Placobranchoidea</taxon>
        <taxon>Plakobranchidae</taxon>
        <taxon>Plakobranchus</taxon>
    </lineage>
</organism>
<feature type="region of interest" description="Disordered" evidence="1">
    <location>
        <begin position="27"/>
        <end position="77"/>
    </location>
</feature>
<reference evidence="2 3" key="1">
    <citation type="journal article" date="2021" name="Elife">
        <title>Chloroplast acquisition without the gene transfer in kleptoplastic sea slugs, Plakobranchus ocellatus.</title>
        <authorList>
            <person name="Maeda T."/>
            <person name="Takahashi S."/>
            <person name="Yoshida T."/>
            <person name="Shimamura S."/>
            <person name="Takaki Y."/>
            <person name="Nagai Y."/>
            <person name="Toyoda A."/>
            <person name="Suzuki Y."/>
            <person name="Arimoto A."/>
            <person name="Ishii H."/>
            <person name="Satoh N."/>
            <person name="Nishiyama T."/>
            <person name="Hasebe M."/>
            <person name="Maruyama T."/>
            <person name="Minagawa J."/>
            <person name="Obokata J."/>
            <person name="Shigenobu S."/>
        </authorList>
    </citation>
    <scope>NUCLEOTIDE SEQUENCE [LARGE SCALE GENOMIC DNA]</scope>
</reference>
<dbReference type="AlphaFoldDB" id="A0AAV4BPF9"/>
<feature type="compositionally biased region" description="Polar residues" evidence="1">
    <location>
        <begin position="40"/>
        <end position="55"/>
    </location>
</feature>
<keyword evidence="3" id="KW-1185">Reference proteome</keyword>
<protein>
    <submittedName>
        <fullName evidence="2">Uncharacterized protein</fullName>
    </submittedName>
</protein>
<evidence type="ECO:0000313" key="2">
    <source>
        <dbReference type="EMBL" id="GFO20683.1"/>
    </source>
</evidence>
<proteinExistence type="predicted"/>
<dbReference type="Proteomes" id="UP000735302">
    <property type="component" value="Unassembled WGS sequence"/>
</dbReference>
<accession>A0AAV4BPF9</accession>
<sequence>MSTFTKSDLNKVVEFDKLFLQSLVRAPPPVPWSDGGPESLRSSGCMQNPTQNLQPAQRPAEMSIASASQPLNSLHEDPRKPEIIYRWVTS</sequence>
<dbReference type="EMBL" id="BLXT01005191">
    <property type="protein sequence ID" value="GFO20683.1"/>
    <property type="molecule type" value="Genomic_DNA"/>
</dbReference>
<name>A0AAV4BPF9_9GAST</name>
<evidence type="ECO:0000313" key="3">
    <source>
        <dbReference type="Proteomes" id="UP000735302"/>
    </source>
</evidence>
<evidence type="ECO:0000256" key="1">
    <source>
        <dbReference type="SAM" id="MobiDB-lite"/>
    </source>
</evidence>
<comment type="caution">
    <text evidence="2">The sequence shown here is derived from an EMBL/GenBank/DDBJ whole genome shotgun (WGS) entry which is preliminary data.</text>
</comment>
<gene>
    <name evidence="2" type="ORF">PoB_004718800</name>
</gene>